<gene>
    <name evidence="1" type="ORF">AshY1_04070</name>
</gene>
<evidence type="ECO:0000313" key="1">
    <source>
        <dbReference type="EMBL" id="WYY26520.1"/>
    </source>
</evidence>
<accession>A0ABZ2UDQ6</accession>
<reference evidence="1" key="1">
    <citation type="submission" date="2024-03" db="EMBL/GenBank/DDBJ databases">
        <title>The Complete Genome of 'Candidatus Phytoplasma fraxini' AshY1 from the Ash Yellows Group.</title>
        <authorList>
            <person name="Boehm J.W."/>
            <person name="Huettel B."/>
            <person name="Schneider B."/>
            <person name="Kube M."/>
        </authorList>
    </citation>
    <scope>NUCLEOTIDE SEQUENCE [LARGE SCALE GENOMIC DNA]</scope>
    <source>
        <strain evidence="1">AshY1</strain>
    </source>
</reference>
<organism evidence="1 2">
    <name type="scientific">Ash yellows phytoplasma</name>
    <dbReference type="NCBI Taxonomy" id="35780"/>
    <lineage>
        <taxon>Bacteria</taxon>
        <taxon>Bacillati</taxon>
        <taxon>Mycoplasmatota</taxon>
        <taxon>Mollicutes</taxon>
        <taxon>Acholeplasmatales</taxon>
        <taxon>Acholeplasmataceae</taxon>
        <taxon>Candidatus Phytoplasma</taxon>
        <taxon>16SrVII (Ash yellows group)</taxon>
    </lineage>
</organism>
<sequence>MNDMNIKNKLKFLEQKNKLLIQMVKNIKKIDKEIVFDLVNKFKNS</sequence>
<evidence type="ECO:0000313" key="2">
    <source>
        <dbReference type="Proteomes" id="UP001484199"/>
    </source>
</evidence>
<proteinExistence type="predicted"/>
<dbReference type="EMBL" id="CP146843">
    <property type="protein sequence ID" value="WYY26520.1"/>
    <property type="molecule type" value="Genomic_DNA"/>
</dbReference>
<protein>
    <submittedName>
        <fullName evidence="1">Uncharacterized protein</fullName>
    </submittedName>
</protein>
<keyword evidence="2" id="KW-1185">Reference proteome</keyword>
<name>A0ABZ2UDQ6_ASHYP</name>
<dbReference type="Proteomes" id="UP001484199">
    <property type="component" value="Chromosome"/>
</dbReference>